<gene>
    <name evidence="3" type="ORF">RRG08_000003</name>
</gene>
<proteinExistence type="predicted"/>
<feature type="region of interest" description="Disordered" evidence="2">
    <location>
        <begin position="652"/>
        <end position="671"/>
    </location>
</feature>
<dbReference type="InterPro" id="IPR013762">
    <property type="entry name" value="Integrase-like_cat_sf"/>
</dbReference>
<dbReference type="GO" id="GO:0015074">
    <property type="term" value="P:DNA integration"/>
    <property type="evidence" value="ECO:0007669"/>
    <property type="project" value="InterPro"/>
</dbReference>
<sequence length="791" mass="90568">MLPSGKRITSFKEAFAAVFNRGQGHPLRDNHKGSRGEEYKSSHTHVSESDECSSEYDVPKKQQRSRGQDKNSSIEHLKPSHVLDESSREIEEYIPQNLIREQGSNSEDGFSSGEEYKPSHTSNESSSEIEDDLPQKLQHREFDVQRVLMYPKGSQERRKAWGMLLNEGDFEHNVEVVRAGNIQNIIPKYRSKKRGADTYVACPYCKGMYGSKLLHLHVKSCPQNVARAVQTRGGALKQGRLLMPVPKNISEAFYKKVLSNMKKDNILRRVMNDDLILRFGERMYYKRDLEEHTADHISGRMRELARLVECLREDTQMRVSSLTQALNVANFDFLLSCVRKAAEFNEETHQFKKGTLALKLGYSLKKCGRILQAEAIKKDDDGLRKQAEAFERLFSGDWCDYISATAGQSIHRARQNKPRLVPACVDIEKVHHLLEEKVGAKDYATLAKATLCSISLFNRKRGGEVQRMKVEDFHRGLKCGVLTNPEMLQGLTETEKKLINHFSRIEIRGKFNRNVPVLLTAQMTHSIQRILQLRIELQPPIESPYLFASRSGERPYRGSDVIKEFAKEAGVTDGSIFTFTQLRKQVATLSQTLHISKWEQDQLATFLGHDIRVHRSVYRQPIEVMDRAKVAKILLSVNKGITISKESLGVVDEELDDEDGGNSSDEENDIDATTDAIADTASERGATQSESADIHAMRMRKKQSLTKRFTRHEDETEVSRVAQKKKFRRKAWTEEEVDAIRRQLNSCVLMNRVPRKDEALKAIQMEHALQNRTWKNVKDFVYNLVKKNRHK</sequence>
<dbReference type="GO" id="GO:0003677">
    <property type="term" value="F:DNA binding"/>
    <property type="evidence" value="ECO:0007669"/>
    <property type="project" value="InterPro"/>
</dbReference>
<keyword evidence="4" id="KW-1185">Reference proteome</keyword>
<organism evidence="3 4">
    <name type="scientific">Elysia crispata</name>
    <name type="common">lettuce slug</name>
    <dbReference type="NCBI Taxonomy" id="231223"/>
    <lineage>
        <taxon>Eukaryota</taxon>
        <taxon>Metazoa</taxon>
        <taxon>Spiralia</taxon>
        <taxon>Lophotrochozoa</taxon>
        <taxon>Mollusca</taxon>
        <taxon>Gastropoda</taxon>
        <taxon>Heterobranchia</taxon>
        <taxon>Euthyneura</taxon>
        <taxon>Panpulmonata</taxon>
        <taxon>Sacoglossa</taxon>
        <taxon>Placobranchoidea</taxon>
        <taxon>Plakobranchidae</taxon>
        <taxon>Elysia</taxon>
    </lineage>
</organism>
<accession>A0AAE1D7J9</accession>
<evidence type="ECO:0000313" key="3">
    <source>
        <dbReference type="EMBL" id="KAK3760262.1"/>
    </source>
</evidence>
<reference evidence="3" key="1">
    <citation type="journal article" date="2023" name="G3 (Bethesda)">
        <title>A reference genome for the long-term kleptoplast-retaining sea slug Elysia crispata morphotype clarki.</title>
        <authorList>
            <person name="Eastman K.E."/>
            <person name="Pendleton A.L."/>
            <person name="Shaikh M.A."/>
            <person name="Suttiyut T."/>
            <person name="Ogas R."/>
            <person name="Tomko P."/>
            <person name="Gavelis G."/>
            <person name="Widhalm J.R."/>
            <person name="Wisecaver J.H."/>
        </authorList>
    </citation>
    <scope>NUCLEOTIDE SEQUENCE</scope>
    <source>
        <strain evidence="3">ECLA1</strain>
    </source>
</reference>
<dbReference type="InterPro" id="IPR011010">
    <property type="entry name" value="DNA_brk_join_enz"/>
</dbReference>
<feature type="region of interest" description="Disordered" evidence="2">
    <location>
        <begin position="19"/>
        <end position="136"/>
    </location>
</feature>
<dbReference type="Proteomes" id="UP001283361">
    <property type="component" value="Unassembled WGS sequence"/>
</dbReference>
<dbReference type="SUPFAM" id="SSF56349">
    <property type="entry name" value="DNA breaking-rejoining enzymes"/>
    <property type="match status" value="1"/>
</dbReference>
<dbReference type="AlphaFoldDB" id="A0AAE1D7J9"/>
<protein>
    <submittedName>
        <fullName evidence="3">Uncharacterized protein</fullName>
    </submittedName>
</protein>
<feature type="compositionally biased region" description="Basic and acidic residues" evidence="2">
    <location>
        <begin position="66"/>
        <end position="91"/>
    </location>
</feature>
<evidence type="ECO:0000313" key="4">
    <source>
        <dbReference type="Proteomes" id="UP001283361"/>
    </source>
</evidence>
<dbReference type="GO" id="GO:0006310">
    <property type="term" value="P:DNA recombination"/>
    <property type="evidence" value="ECO:0007669"/>
    <property type="project" value="UniProtKB-KW"/>
</dbReference>
<dbReference type="Gene3D" id="1.10.443.10">
    <property type="entry name" value="Intergrase catalytic core"/>
    <property type="match status" value="1"/>
</dbReference>
<comment type="caution">
    <text evidence="3">The sequence shown here is derived from an EMBL/GenBank/DDBJ whole genome shotgun (WGS) entry which is preliminary data.</text>
</comment>
<dbReference type="PANTHER" id="PTHR33480:SF1">
    <property type="entry name" value="TYR RECOMBINASE DOMAIN-CONTAINING PROTEIN"/>
    <property type="match status" value="1"/>
</dbReference>
<keyword evidence="1" id="KW-0233">DNA recombination</keyword>
<evidence type="ECO:0000256" key="1">
    <source>
        <dbReference type="ARBA" id="ARBA00023172"/>
    </source>
</evidence>
<evidence type="ECO:0000256" key="2">
    <source>
        <dbReference type="SAM" id="MobiDB-lite"/>
    </source>
</evidence>
<dbReference type="PANTHER" id="PTHR33480">
    <property type="entry name" value="SET DOMAIN-CONTAINING PROTEIN-RELATED"/>
    <property type="match status" value="1"/>
</dbReference>
<name>A0AAE1D7J9_9GAST</name>
<feature type="compositionally biased region" description="Basic and acidic residues" evidence="2">
    <location>
        <begin position="26"/>
        <end position="48"/>
    </location>
</feature>
<dbReference type="EMBL" id="JAWDGP010005033">
    <property type="protein sequence ID" value="KAK3760262.1"/>
    <property type="molecule type" value="Genomic_DNA"/>
</dbReference>